<dbReference type="GO" id="GO:0009062">
    <property type="term" value="P:fatty acid catabolic process"/>
    <property type="evidence" value="ECO:0007669"/>
    <property type="project" value="TreeGrafter"/>
</dbReference>
<dbReference type="EMBL" id="BMIQ01000008">
    <property type="protein sequence ID" value="GGE19003.1"/>
    <property type="molecule type" value="Genomic_DNA"/>
</dbReference>
<dbReference type="InterPro" id="IPR006683">
    <property type="entry name" value="Thioestr_dom"/>
</dbReference>
<sequence>MTDEMGPSEPIGELTMRLQALPADANADGDVFGGWVVAQMDLAAAVRANERAGGRVATVAINALAFKKPVKIGDVLAVYTTIERVGRSSITLMVEAWAQRHLTRNLVKVTEGSFVMVALDADGKSREVPAG</sequence>
<protein>
    <submittedName>
        <fullName evidence="5">Acyl-CoA thioesterase</fullName>
    </submittedName>
</protein>
<dbReference type="Gene3D" id="3.10.129.10">
    <property type="entry name" value="Hotdog Thioesterase"/>
    <property type="match status" value="1"/>
</dbReference>
<keyword evidence="2 3" id="KW-0378">Hydrolase</keyword>
<dbReference type="AlphaFoldDB" id="A0A916ZYV9"/>
<evidence type="ECO:0000313" key="6">
    <source>
        <dbReference type="Proteomes" id="UP000644699"/>
    </source>
</evidence>
<comment type="caution">
    <text evidence="5">The sequence shown here is derived from an EMBL/GenBank/DDBJ whole genome shotgun (WGS) entry which is preliminary data.</text>
</comment>
<feature type="domain" description="HotDog ACOT-type" evidence="4">
    <location>
        <begin position="10"/>
        <end position="122"/>
    </location>
</feature>
<dbReference type="PROSITE" id="PS51770">
    <property type="entry name" value="HOTDOG_ACOT"/>
    <property type="match status" value="1"/>
</dbReference>
<dbReference type="GO" id="GO:0006637">
    <property type="term" value="P:acyl-CoA metabolic process"/>
    <property type="evidence" value="ECO:0007669"/>
    <property type="project" value="TreeGrafter"/>
</dbReference>
<evidence type="ECO:0000256" key="3">
    <source>
        <dbReference type="PROSITE-ProRule" id="PRU01106"/>
    </source>
</evidence>
<evidence type="ECO:0000259" key="4">
    <source>
        <dbReference type="PROSITE" id="PS51770"/>
    </source>
</evidence>
<dbReference type="GO" id="GO:0005829">
    <property type="term" value="C:cytosol"/>
    <property type="evidence" value="ECO:0007669"/>
    <property type="project" value="TreeGrafter"/>
</dbReference>
<dbReference type="PANTHER" id="PTHR11049:SF5">
    <property type="entry name" value="ACYL-COA THIOESTER HYDROLASE YCIA"/>
    <property type="match status" value="1"/>
</dbReference>
<dbReference type="PANTHER" id="PTHR11049">
    <property type="entry name" value="ACYL COENZYME A THIOESTER HYDROLASE"/>
    <property type="match status" value="1"/>
</dbReference>
<keyword evidence="6" id="KW-1185">Reference proteome</keyword>
<dbReference type="SUPFAM" id="SSF54637">
    <property type="entry name" value="Thioesterase/thiol ester dehydrase-isomerase"/>
    <property type="match status" value="1"/>
</dbReference>
<name>A0A916ZYV9_9HYPH</name>
<reference evidence="5" key="1">
    <citation type="journal article" date="2014" name="Int. J. Syst. Evol. Microbiol.">
        <title>Complete genome sequence of Corynebacterium casei LMG S-19264T (=DSM 44701T), isolated from a smear-ripened cheese.</title>
        <authorList>
            <consortium name="US DOE Joint Genome Institute (JGI-PGF)"/>
            <person name="Walter F."/>
            <person name="Albersmeier A."/>
            <person name="Kalinowski J."/>
            <person name="Ruckert C."/>
        </authorList>
    </citation>
    <scope>NUCLEOTIDE SEQUENCE</scope>
    <source>
        <strain evidence="5">CGMCC 1.15367</strain>
    </source>
</reference>
<organism evidence="5 6">
    <name type="scientific">Aureimonas endophytica</name>
    <dbReference type="NCBI Taxonomy" id="2027858"/>
    <lineage>
        <taxon>Bacteria</taxon>
        <taxon>Pseudomonadati</taxon>
        <taxon>Pseudomonadota</taxon>
        <taxon>Alphaproteobacteria</taxon>
        <taxon>Hyphomicrobiales</taxon>
        <taxon>Aurantimonadaceae</taxon>
        <taxon>Aureimonas</taxon>
    </lineage>
</organism>
<dbReference type="InterPro" id="IPR040170">
    <property type="entry name" value="Cytosol_ACT"/>
</dbReference>
<dbReference type="Proteomes" id="UP000644699">
    <property type="component" value="Unassembled WGS sequence"/>
</dbReference>
<dbReference type="InterPro" id="IPR033120">
    <property type="entry name" value="HOTDOG_ACOT"/>
</dbReference>
<gene>
    <name evidence="5" type="ORF">GCM10011390_42690</name>
</gene>
<proteinExistence type="inferred from homology"/>
<dbReference type="RefSeq" id="WP_244639616.1">
    <property type="nucleotide sequence ID" value="NZ_BMIQ01000008.1"/>
</dbReference>
<reference evidence="5" key="2">
    <citation type="submission" date="2020-09" db="EMBL/GenBank/DDBJ databases">
        <authorList>
            <person name="Sun Q."/>
            <person name="Zhou Y."/>
        </authorList>
    </citation>
    <scope>NUCLEOTIDE SEQUENCE</scope>
    <source>
        <strain evidence="5">CGMCC 1.15367</strain>
    </source>
</reference>
<evidence type="ECO:0000256" key="1">
    <source>
        <dbReference type="ARBA" id="ARBA00010458"/>
    </source>
</evidence>
<evidence type="ECO:0000313" key="5">
    <source>
        <dbReference type="EMBL" id="GGE19003.1"/>
    </source>
</evidence>
<dbReference type="CDD" id="cd03442">
    <property type="entry name" value="BFIT_BACH"/>
    <property type="match status" value="1"/>
</dbReference>
<accession>A0A916ZYV9</accession>
<evidence type="ECO:0000256" key="2">
    <source>
        <dbReference type="ARBA" id="ARBA00022801"/>
    </source>
</evidence>
<dbReference type="GO" id="GO:0052816">
    <property type="term" value="F:long-chain fatty acyl-CoA hydrolase activity"/>
    <property type="evidence" value="ECO:0007669"/>
    <property type="project" value="TreeGrafter"/>
</dbReference>
<comment type="similarity">
    <text evidence="1">Belongs to the acyl coenzyme A hydrolase family.</text>
</comment>
<dbReference type="InterPro" id="IPR029069">
    <property type="entry name" value="HotDog_dom_sf"/>
</dbReference>
<dbReference type="Pfam" id="PF03061">
    <property type="entry name" value="4HBT"/>
    <property type="match status" value="1"/>
</dbReference>